<reference evidence="2 3" key="1">
    <citation type="submission" date="2020-03" db="EMBL/GenBank/DDBJ databases">
        <title>Genomic Encyclopedia of Type Strains, Phase IV (KMG-IV): sequencing the most valuable type-strain genomes for metagenomic binning, comparative biology and taxonomic classification.</title>
        <authorList>
            <person name="Goeker M."/>
        </authorList>
    </citation>
    <scope>NUCLEOTIDE SEQUENCE [LARGE SCALE GENOMIC DNA]</scope>
    <source>
        <strain evidence="2 3">DSM 22753</strain>
    </source>
</reference>
<keyword evidence="3" id="KW-1185">Reference proteome</keyword>
<evidence type="ECO:0000313" key="3">
    <source>
        <dbReference type="Proteomes" id="UP000788153"/>
    </source>
</evidence>
<evidence type="ECO:0000313" key="2">
    <source>
        <dbReference type="EMBL" id="NIJ24376.1"/>
    </source>
</evidence>
<accession>A0ABX0U1D9</accession>
<dbReference type="Proteomes" id="UP000788153">
    <property type="component" value="Unassembled WGS sequence"/>
</dbReference>
<evidence type="ECO:0000256" key="1">
    <source>
        <dbReference type="SAM" id="SignalP"/>
    </source>
</evidence>
<proteinExistence type="predicted"/>
<dbReference type="EMBL" id="JAASQP010000001">
    <property type="protein sequence ID" value="NIJ24376.1"/>
    <property type="molecule type" value="Genomic_DNA"/>
</dbReference>
<keyword evidence="1" id="KW-0732">Signal</keyword>
<gene>
    <name evidence="2" type="ORF">FHT01_001918</name>
</gene>
<name>A0ABX0U1D9_9SPHN</name>
<dbReference type="Pfam" id="PF13617">
    <property type="entry name" value="Lipoprotein_19"/>
    <property type="match status" value="1"/>
</dbReference>
<organism evidence="2 3">
    <name type="scientific">Sphingomonas japonica</name>
    <dbReference type="NCBI Taxonomy" id="511662"/>
    <lineage>
        <taxon>Bacteria</taxon>
        <taxon>Pseudomonadati</taxon>
        <taxon>Pseudomonadota</taxon>
        <taxon>Alphaproteobacteria</taxon>
        <taxon>Sphingomonadales</taxon>
        <taxon>Sphingomonadaceae</taxon>
        <taxon>Sphingomonas</taxon>
    </lineage>
</organism>
<feature type="signal peptide" evidence="1">
    <location>
        <begin position="1"/>
        <end position="19"/>
    </location>
</feature>
<feature type="chain" id="PRO_5047543959" description="YnbE-like lipoprotein" evidence="1">
    <location>
        <begin position="20"/>
        <end position="69"/>
    </location>
</feature>
<sequence length="69" mass="7326">MTDPGTLRMRTMAAMAAMAAAMMTAGGCVNVSAPDKPIVINLNINITQEVVYRLDGEAKSLIQENPGIF</sequence>
<evidence type="ECO:0008006" key="4">
    <source>
        <dbReference type="Google" id="ProtNLM"/>
    </source>
</evidence>
<dbReference type="InterPro" id="IPR025985">
    <property type="entry name" value="YnbE"/>
</dbReference>
<comment type="caution">
    <text evidence="2">The sequence shown here is derived from an EMBL/GenBank/DDBJ whole genome shotgun (WGS) entry which is preliminary data.</text>
</comment>
<protein>
    <recommendedName>
        <fullName evidence="4">YnbE-like lipoprotein</fullName>
    </recommendedName>
</protein>